<sequence>MSMDNLFREKSGETVLTDVHEGEFERKVESRKADQQYGLYRVHRNK</sequence>
<evidence type="ECO:0000313" key="1">
    <source>
        <dbReference type="EMBL" id="ODS34221.1"/>
    </source>
</evidence>
<organism evidence="1 2">
    <name type="scientific">Candidatus Scalindua rubra</name>
    <dbReference type="NCBI Taxonomy" id="1872076"/>
    <lineage>
        <taxon>Bacteria</taxon>
        <taxon>Pseudomonadati</taxon>
        <taxon>Planctomycetota</taxon>
        <taxon>Candidatus Brocadiia</taxon>
        <taxon>Candidatus Brocadiales</taxon>
        <taxon>Candidatus Scalinduaceae</taxon>
        <taxon>Candidatus Scalindua</taxon>
    </lineage>
</organism>
<comment type="caution">
    <text evidence="1">The sequence shown here is derived from an EMBL/GenBank/DDBJ whole genome shotgun (WGS) entry which is preliminary data.</text>
</comment>
<gene>
    <name evidence="1" type="ORF">SCARUB_00595</name>
</gene>
<protein>
    <submittedName>
        <fullName evidence="1">Uncharacterized protein</fullName>
    </submittedName>
</protein>
<proteinExistence type="predicted"/>
<dbReference type="Proteomes" id="UP000094056">
    <property type="component" value="Unassembled WGS sequence"/>
</dbReference>
<evidence type="ECO:0000313" key="2">
    <source>
        <dbReference type="Proteomes" id="UP000094056"/>
    </source>
</evidence>
<dbReference type="AlphaFoldDB" id="A0A1E3XF10"/>
<reference evidence="1 2" key="1">
    <citation type="submission" date="2016-07" db="EMBL/GenBank/DDBJ databases">
        <title>Draft genome of Scalindua rubra, obtained from a brine-seawater interface in the Red Sea, sheds light on salt adaptation in anammox bacteria.</title>
        <authorList>
            <person name="Speth D.R."/>
            <person name="Lagkouvardos I."/>
            <person name="Wang Y."/>
            <person name="Qian P.-Y."/>
            <person name="Dutilh B.E."/>
            <person name="Jetten M.S."/>
        </authorList>
    </citation>
    <scope>NUCLEOTIDE SEQUENCE [LARGE SCALE GENOMIC DNA]</scope>
    <source>
        <strain evidence="1">BSI-1</strain>
    </source>
</reference>
<name>A0A1E3XF10_9BACT</name>
<dbReference type="EMBL" id="MAYW01000010">
    <property type="protein sequence ID" value="ODS34221.1"/>
    <property type="molecule type" value="Genomic_DNA"/>
</dbReference>
<accession>A0A1E3XF10</accession>